<keyword evidence="11" id="KW-1185">Reference proteome</keyword>
<dbReference type="InterPro" id="IPR002401">
    <property type="entry name" value="Cyt_P450_E_grp-I"/>
</dbReference>
<dbReference type="Pfam" id="PF00067">
    <property type="entry name" value="p450"/>
    <property type="match status" value="1"/>
</dbReference>
<comment type="cofactor">
    <cofactor evidence="1 7">
        <name>heme</name>
        <dbReference type="ChEBI" id="CHEBI:30413"/>
    </cofactor>
</comment>
<dbReference type="InterPro" id="IPR001128">
    <property type="entry name" value="Cyt_P450"/>
</dbReference>
<dbReference type="PRINTS" id="PR00385">
    <property type="entry name" value="P450"/>
</dbReference>
<dbReference type="CDD" id="cd20654">
    <property type="entry name" value="CYP82"/>
    <property type="match status" value="1"/>
</dbReference>
<feature type="transmembrane region" description="Helical" evidence="9">
    <location>
        <begin position="229"/>
        <end position="248"/>
    </location>
</feature>
<evidence type="ECO:0000256" key="2">
    <source>
        <dbReference type="ARBA" id="ARBA00022617"/>
    </source>
</evidence>
<dbReference type="EMBL" id="SDRB02011966">
    <property type="protein sequence ID" value="THF99347.1"/>
    <property type="molecule type" value="Genomic_DNA"/>
</dbReference>
<feature type="binding site" description="axial binding residue" evidence="7">
    <location>
        <position position="466"/>
    </location>
    <ligand>
        <name>heme</name>
        <dbReference type="ChEBI" id="CHEBI:30413"/>
    </ligand>
    <ligandPart>
        <name>Fe</name>
        <dbReference type="ChEBI" id="CHEBI:18248"/>
    </ligandPart>
</feature>
<dbReference type="FunFam" id="1.10.630.10:FF:000026">
    <property type="entry name" value="Cytochrome P450 82C4"/>
    <property type="match status" value="1"/>
</dbReference>
<keyword evidence="9" id="KW-0812">Transmembrane</keyword>
<dbReference type="GO" id="GO:0005506">
    <property type="term" value="F:iron ion binding"/>
    <property type="evidence" value="ECO:0007669"/>
    <property type="project" value="InterPro"/>
</dbReference>
<dbReference type="GO" id="GO:0020037">
    <property type="term" value="F:heme binding"/>
    <property type="evidence" value="ECO:0007669"/>
    <property type="project" value="InterPro"/>
</dbReference>
<evidence type="ECO:0000256" key="3">
    <source>
        <dbReference type="ARBA" id="ARBA00022723"/>
    </source>
</evidence>
<feature type="transmembrane region" description="Helical" evidence="9">
    <location>
        <begin position="6"/>
        <end position="27"/>
    </location>
</feature>
<gene>
    <name evidence="10" type="ORF">TEA_007667</name>
</gene>
<name>A0A4S4DA23_CAMSN</name>
<keyword evidence="5 7" id="KW-0408">Iron</keyword>
<comment type="similarity">
    <text evidence="8">Belongs to the cytochrome P450 family.</text>
</comment>
<dbReference type="Gene3D" id="1.10.630.10">
    <property type="entry name" value="Cytochrome P450"/>
    <property type="match status" value="1"/>
</dbReference>
<protein>
    <recommendedName>
        <fullName evidence="12">Cytochrome P450</fullName>
    </recommendedName>
</protein>
<keyword evidence="6 8" id="KW-0503">Monooxygenase</keyword>
<dbReference type="SUPFAM" id="SSF48264">
    <property type="entry name" value="Cytochrome P450"/>
    <property type="match status" value="1"/>
</dbReference>
<evidence type="ECO:0000256" key="6">
    <source>
        <dbReference type="ARBA" id="ARBA00023033"/>
    </source>
</evidence>
<evidence type="ECO:0000256" key="8">
    <source>
        <dbReference type="RuleBase" id="RU000461"/>
    </source>
</evidence>
<accession>A0A4S4DA23</accession>
<evidence type="ECO:0000313" key="11">
    <source>
        <dbReference type="Proteomes" id="UP000306102"/>
    </source>
</evidence>
<evidence type="ECO:0000256" key="4">
    <source>
        <dbReference type="ARBA" id="ARBA00023002"/>
    </source>
</evidence>
<dbReference type="PRINTS" id="PR00463">
    <property type="entry name" value="EP450I"/>
</dbReference>
<dbReference type="InterPro" id="IPR036396">
    <property type="entry name" value="Cyt_P450_sf"/>
</dbReference>
<dbReference type="GO" id="GO:0046246">
    <property type="term" value="P:terpene biosynthetic process"/>
    <property type="evidence" value="ECO:0007669"/>
    <property type="project" value="TreeGrafter"/>
</dbReference>
<dbReference type="PANTHER" id="PTHR47947">
    <property type="entry name" value="CYTOCHROME P450 82C3-RELATED"/>
    <property type="match status" value="1"/>
</dbReference>
<dbReference type="AlphaFoldDB" id="A0A4S4DA23"/>
<dbReference type="GO" id="GO:0004497">
    <property type="term" value="F:monooxygenase activity"/>
    <property type="evidence" value="ECO:0007669"/>
    <property type="project" value="UniProtKB-KW"/>
</dbReference>
<evidence type="ECO:0000256" key="7">
    <source>
        <dbReference type="PIRSR" id="PIRSR602401-1"/>
    </source>
</evidence>
<dbReference type="GO" id="GO:0016705">
    <property type="term" value="F:oxidoreductase activity, acting on paired donors, with incorporation or reduction of molecular oxygen"/>
    <property type="evidence" value="ECO:0007669"/>
    <property type="project" value="InterPro"/>
</dbReference>
<evidence type="ECO:0000313" key="10">
    <source>
        <dbReference type="EMBL" id="THF99347.1"/>
    </source>
</evidence>
<keyword evidence="3 7" id="KW-0479">Metal-binding</keyword>
<sequence length="528" mass="59436">MESYLQLQALTVLGLVFIVVCLNMIMAKSKLHKKRDRTPPEPAGAWPLIGHLHLLGANKLLHRTLGAMADNYGPAISIRLGIKQALVVSSWEVAKECFTTNDKIFSTRPKSLALKLMAYDHAVLGFAPYGPYWRDLRKLAMIELLSSHRLEILKHVRDSEVNFFMKEVYEQWGGGKGSRKPVLVEMKEKFGDLVMKIILRIVNKNYRYVGNSRSSKEESRRCQKALGDFMRLVGLLLISDAIPFLGWFDVLNGYRGKMKRSAREVDDVIGSWVEEHRRKRVAGSIDEGEQDFIDVLISAMEESQLSHGHDTDTVIKAICLSMILGGNETTGVSLTWAISLLLNNRHVLKKAQDELDIHVGKNRQVDESDIKNLLYLQAIVKETLRLYPALPLSLAREAMEDCTVAGFHIPAGTRLLVNLWKLHRDPNIWSNPLDFQPERFLVDQIDLDVKGLHFEFVPFGSGRRICPGITFALQVLHLTLARLLHGFELGTVSDLEVNMTESPGLSAPKATPVEVLLTPRLSSALYNC</sequence>
<proteinExistence type="inferred from homology"/>
<keyword evidence="9" id="KW-1133">Transmembrane helix</keyword>
<evidence type="ECO:0008006" key="12">
    <source>
        <dbReference type="Google" id="ProtNLM"/>
    </source>
</evidence>
<keyword evidence="2 7" id="KW-0349">Heme</keyword>
<dbReference type="PROSITE" id="PS00086">
    <property type="entry name" value="CYTOCHROME_P450"/>
    <property type="match status" value="1"/>
</dbReference>
<comment type="caution">
    <text evidence="10">The sequence shown here is derived from an EMBL/GenBank/DDBJ whole genome shotgun (WGS) entry which is preliminary data.</text>
</comment>
<dbReference type="InterPro" id="IPR017972">
    <property type="entry name" value="Cyt_P450_CS"/>
</dbReference>
<evidence type="ECO:0000256" key="9">
    <source>
        <dbReference type="SAM" id="Phobius"/>
    </source>
</evidence>
<keyword evidence="9" id="KW-0472">Membrane</keyword>
<dbReference type="STRING" id="542762.A0A4S4DA23"/>
<dbReference type="Proteomes" id="UP000306102">
    <property type="component" value="Unassembled WGS sequence"/>
</dbReference>
<evidence type="ECO:0000256" key="5">
    <source>
        <dbReference type="ARBA" id="ARBA00023004"/>
    </source>
</evidence>
<evidence type="ECO:0000256" key="1">
    <source>
        <dbReference type="ARBA" id="ARBA00001971"/>
    </source>
</evidence>
<keyword evidence="4 8" id="KW-0560">Oxidoreductase</keyword>
<dbReference type="PANTHER" id="PTHR47947:SF8">
    <property type="entry name" value="CYTOCHROME P450 82C4-LIKE"/>
    <property type="match status" value="1"/>
</dbReference>
<dbReference type="InterPro" id="IPR050651">
    <property type="entry name" value="Plant_Cytochrome_P450_Monoox"/>
</dbReference>
<reference evidence="10 11" key="1">
    <citation type="journal article" date="2018" name="Proc. Natl. Acad. Sci. U.S.A.">
        <title>Draft genome sequence of Camellia sinensis var. sinensis provides insights into the evolution of the tea genome and tea quality.</title>
        <authorList>
            <person name="Wei C."/>
            <person name="Yang H."/>
            <person name="Wang S."/>
            <person name="Zhao J."/>
            <person name="Liu C."/>
            <person name="Gao L."/>
            <person name="Xia E."/>
            <person name="Lu Y."/>
            <person name="Tai Y."/>
            <person name="She G."/>
            <person name="Sun J."/>
            <person name="Cao H."/>
            <person name="Tong W."/>
            <person name="Gao Q."/>
            <person name="Li Y."/>
            <person name="Deng W."/>
            <person name="Jiang X."/>
            <person name="Wang W."/>
            <person name="Chen Q."/>
            <person name="Zhang S."/>
            <person name="Li H."/>
            <person name="Wu J."/>
            <person name="Wang P."/>
            <person name="Li P."/>
            <person name="Shi C."/>
            <person name="Zheng F."/>
            <person name="Jian J."/>
            <person name="Huang B."/>
            <person name="Shan D."/>
            <person name="Shi M."/>
            <person name="Fang C."/>
            <person name="Yue Y."/>
            <person name="Li F."/>
            <person name="Li D."/>
            <person name="Wei S."/>
            <person name="Han B."/>
            <person name="Jiang C."/>
            <person name="Yin Y."/>
            <person name="Xia T."/>
            <person name="Zhang Z."/>
            <person name="Bennetzen J.L."/>
            <person name="Zhao S."/>
            <person name="Wan X."/>
        </authorList>
    </citation>
    <scope>NUCLEOTIDE SEQUENCE [LARGE SCALE GENOMIC DNA]</scope>
    <source>
        <strain evidence="11">cv. Shuchazao</strain>
        <tissue evidence="10">Leaf</tissue>
    </source>
</reference>
<organism evidence="10 11">
    <name type="scientific">Camellia sinensis var. sinensis</name>
    <name type="common">China tea</name>
    <dbReference type="NCBI Taxonomy" id="542762"/>
    <lineage>
        <taxon>Eukaryota</taxon>
        <taxon>Viridiplantae</taxon>
        <taxon>Streptophyta</taxon>
        <taxon>Embryophyta</taxon>
        <taxon>Tracheophyta</taxon>
        <taxon>Spermatophyta</taxon>
        <taxon>Magnoliopsida</taxon>
        <taxon>eudicotyledons</taxon>
        <taxon>Gunneridae</taxon>
        <taxon>Pentapetalae</taxon>
        <taxon>asterids</taxon>
        <taxon>Ericales</taxon>
        <taxon>Theaceae</taxon>
        <taxon>Camellia</taxon>
    </lineage>
</organism>